<dbReference type="EMBL" id="FOTJ01000001">
    <property type="protein sequence ID" value="SFL10620.1"/>
    <property type="molecule type" value="Genomic_DNA"/>
</dbReference>
<evidence type="ECO:0000256" key="2">
    <source>
        <dbReference type="SAM" id="SignalP"/>
    </source>
</evidence>
<name>A0A1I4EZW5_9LACT</name>
<evidence type="ECO:0000313" key="4">
    <source>
        <dbReference type="Proteomes" id="UP000181969"/>
    </source>
</evidence>
<feature type="region of interest" description="Disordered" evidence="1">
    <location>
        <begin position="28"/>
        <end position="59"/>
    </location>
</feature>
<feature type="compositionally biased region" description="Polar residues" evidence="1">
    <location>
        <begin position="49"/>
        <end position="58"/>
    </location>
</feature>
<feature type="chain" id="PRO_5010318665" description="Lipoprotein" evidence="2">
    <location>
        <begin position="22"/>
        <end position="247"/>
    </location>
</feature>
<dbReference type="OrthoDB" id="9812621at2"/>
<feature type="compositionally biased region" description="Low complexity" evidence="1">
    <location>
        <begin position="35"/>
        <end position="48"/>
    </location>
</feature>
<reference evidence="3 4" key="1">
    <citation type="submission" date="2016-10" db="EMBL/GenBank/DDBJ databases">
        <authorList>
            <person name="de Groot N.N."/>
        </authorList>
    </citation>
    <scope>NUCLEOTIDE SEQUENCE [LARGE SCALE GENOMIC DNA]</scope>
    <source>
        <strain evidence="3 4">M79</strain>
    </source>
</reference>
<organism evidence="3 4">
    <name type="scientific">Lactococcus garvieae</name>
    <dbReference type="NCBI Taxonomy" id="1363"/>
    <lineage>
        <taxon>Bacteria</taxon>
        <taxon>Bacillati</taxon>
        <taxon>Bacillota</taxon>
        <taxon>Bacilli</taxon>
        <taxon>Lactobacillales</taxon>
        <taxon>Streptococcaceae</taxon>
        <taxon>Lactococcus</taxon>
    </lineage>
</organism>
<evidence type="ECO:0008006" key="5">
    <source>
        <dbReference type="Google" id="ProtNLM"/>
    </source>
</evidence>
<evidence type="ECO:0000256" key="1">
    <source>
        <dbReference type="SAM" id="MobiDB-lite"/>
    </source>
</evidence>
<proteinExistence type="predicted"/>
<dbReference type="RefSeq" id="WP_074750077.1">
    <property type="nucleotide sequence ID" value="NZ_CAXVJC010000006.1"/>
</dbReference>
<evidence type="ECO:0000313" key="3">
    <source>
        <dbReference type="EMBL" id="SFL10620.1"/>
    </source>
</evidence>
<protein>
    <recommendedName>
        <fullName evidence="5">Lipoprotein</fullName>
    </recommendedName>
</protein>
<gene>
    <name evidence="3" type="ORF">SAMN05216438_101278</name>
</gene>
<dbReference type="Proteomes" id="UP000181969">
    <property type="component" value="Unassembled WGS sequence"/>
</dbReference>
<dbReference type="PROSITE" id="PS51257">
    <property type="entry name" value="PROKAR_LIPOPROTEIN"/>
    <property type="match status" value="1"/>
</dbReference>
<keyword evidence="2" id="KW-0732">Signal</keyword>
<dbReference type="AlphaFoldDB" id="A0A1I4EZW5"/>
<accession>A0A1I4EZW5</accession>
<sequence length="247" mass="27375">MKKIILAFIPLLLLVGCGADKKENTANFAQDKQSSTRTSSSTSAPRSSQDTVASSEQPKSYPVALEQFSKGDYSNFHGLYKNSSNDILIITKDHIEYYSHTGKDIGSVIINESTFKSKTENQPFNQIYLFNQGQVEINFNATADKIETIQITDNAGTSSDFTLAAQLDSNNFTKDTVLNYFKNYLSNPEDFYFDAVNTQDAFVIQVFSKEMRANGGSGTVGLYKVLPDGTIYLVTYDVATNTYPKAE</sequence>
<feature type="signal peptide" evidence="2">
    <location>
        <begin position="1"/>
        <end position="21"/>
    </location>
</feature>